<dbReference type="GO" id="GO:0016817">
    <property type="term" value="F:hydrolase activity, acting on acid anhydrides"/>
    <property type="evidence" value="ECO:0007669"/>
    <property type="project" value="InterPro"/>
</dbReference>
<dbReference type="SUPFAM" id="SSF52540">
    <property type="entry name" value="P-loop containing nucleoside triphosphate hydrolases"/>
    <property type="match status" value="1"/>
</dbReference>
<feature type="domain" description="Primase C-terminal 2" evidence="2">
    <location>
        <begin position="8"/>
        <end position="80"/>
    </location>
</feature>
<sequence length="744" mass="82272">MTEGYDLEECLAAVDPAACSYEEWLHAGMALHAEGMPLALWDDWSRRDAARYKDGECARKWRGFGRGPDEVKGGTLVQMARDAGWSPAWDKGEAFGWDVTEVQGGPSAPGRIVDPTWVESAELAEPGEEWRGSDDLIAYLEALFDPGEVVGYVVESWDNEGRRVPSGKGPHTETAGEIIERVRKYDDDLASSIGWNDEDGGAWIRFNPLDGNGVRNDNVAEYRYALVESDDMSVGRQLAIMRELELPAAAIVHSGGKSVHAVVHVDAKDYDEYRKRVDLLYSTCRENGLKVDTQNKNPSRLSRMPGVTRAGRKQWLVATDAGKASWAEWREWIDEQNDDLPDPESLADCWDALPELSPPLIEGVLRQGHKMMLGGPSKAGKSFALIELCVSIAEGVPWLGFGCAQGRVLYVNLELDRASCLHRFRDVYGAMGVEPANLASIDVWNLRGKSKPMDQLAPSLIRRALKTRPIAVVIDPIYKVITGDENSADQMAAFCNQFDRVATELGCAVVYCHHHSKGSQGSKRSMDRVSGSGVFARDPDALLDMIELEQTDALRQQQEDAAVCAALERVMADVGPDGWRDVIGDDDRLTAKRFLEGARALLDRQGEAAMLEAVHAAREAAKARTAWRIEGTLREFPRFEPLNLWFDYPVHRPDSTGALSDVEPEGEAPPWKRNLAKKRTPEERKKERKAAFDEAFAACDTGSGVTVKDVAEYLGVTEKTVRNRAKEHGGYWMDEGAIGRKAAS</sequence>
<dbReference type="Pfam" id="PF13481">
    <property type="entry name" value="AAA_25"/>
    <property type="match status" value="1"/>
</dbReference>
<evidence type="ECO:0000313" key="4">
    <source>
        <dbReference type="Proteomes" id="UP000253752"/>
    </source>
</evidence>
<proteinExistence type="predicted"/>
<evidence type="ECO:0000256" key="1">
    <source>
        <dbReference type="SAM" id="MobiDB-lite"/>
    </source>
</evidence>
<dbReference type="InterPro" id="IPR038724">
    <property type="entry name" value="RepA"/>
</dbReference>
<evidence type="ECO:0000313" key="3">
    <source>
        <dbReference type="EMBL" id="RDB76302.1"/>
    </source>
</evidence>
<organism evidence="3 4">
    <name type="scientific">Eggerthella lenta</name>
    <name type="common">Eubacterium lentum</name>
    <dbReference type="NCBI Taxonomy" id="84112"/>
    <lineage>
        <taxon>Bacteria</taxon>
        <taxon>Bacillati</taxon>
        <taxon>Actinomycetota</taxon>
        <taxon>Coriobacteriia</taxon>
        <taxon>Eggerthellales</taxon>
        <taxon>Eggerthellaceae</taxon>
        <taxon>Eggerthella</taxon>
    </lineage>
</organism>
<dbReference type="RefSeq" id="WP_114516613.1">
    <property type="nucleotide sequence ID" value="NZ_PPTX01000022.1"/>
</dbReference>
<dbReference type="Proteomes" id="UP000253752">
    <property type="component" value="Unassembled WGS sequence"/>
</dbReference>
<name>A0A369MRI9_EGGLN</name>
<dbReference type="Pfam" id="PF08707">
    <property type="entry name" value="PriCT_2"/>
    <property type="match status" value="1"/>
</dbReference>
<protein>
    <submittedName>
        <fullName evidence="3">DNA primase</fullName>
    </submittedName>
</protein>
<reference evidence="3 4" key="1">
    <citation type="journal article" date="2018" name="Elife">
        <title>Discovery and characterization of a prevalent human gut bacterial enzyme sufficient for the inactivation of a family of plant toxins.</title>
        <authorList>
            <person name="Koppel N."/>
            <person name="Bisanz J.E."/>
            <person name="Pandelia M.E."/>
            <person name="Turnbaugh P.J."/>
            <person name="Balskus E.P."/>
        </authorList>
    </citation>
    <scope>NUCLEOTIDE SEQUENCE [LARGE SCALE GENOMIC DNA]</scope>
    <source>
        <strain evidence="3 4">MR1 #12</strain>
    </source>
</reference>
<comment type="caution">
    <text evidence="3">The sequence shown here is derived from an EMBL/GenBank/DDBJ whole genome shotgun (WGS) entry which is preliminary data.</text>
</comment>
<gene>
    <name evidence="3" type="ORF">C1872_12735</name>
</gene>
<dbReference type="EMBL" id="PPTX01000022">
    <property type="protein sequence ID" value="RDB76302.1"/>
    <property type="molecule type" value="Genomic_DNA"/>
</dbReference>
<dbReference type="InterPro" id="IPR027417">
    <property type="entry name" value="P-loop_NTPase"/>
</dbReference>
<feature type="region of interest" description="Disordered" evidence="1">
    <location>
        <begin position="657"/>
        <end position="686"/>
    </location>
</feature>
<dbReference type="AlphaFoldDB" id="A0A369MRI9"/>
<accession>A0A369MRI9</accession>
<evidence type="ECO:0000259" key="2">
    <source>
        <dbReference type="Pfam" id="PF08707"/>
    </source>
</evidence>
<dbReference type="InterPro" id="IPR014819">
    <property type="entry name" value="PriCT_2"/>
</dbReference>
<dbReference type="CDD" id="cd01125">
    <property type="entry name" value="RepA_RSF1010_like"/>
    <property type="match status" value="1"/>
</dbReference>
<dbReference type="Gene3D" id="3.40.50.300">
    <property type="entry name" value="P-loop containing nucleotide triphosphate hydrolases"/>
    <property type="match status" value="1"/>
</dbReference>